<dbReference type="OrthoDB" id="3229305at2"/>
<dbReference type="InterPro" id="IPR041644">
    <property type="entry name" value="GNAT_C"/>
</dbReference>
<dbReference type="InterPro" id="IPR041273">
    <property type="entry name" value="NAT_N"/>
</dbReference>
<keyword evidence="4" id="KW-1185">Reference proteome</keyword>
<accession>A0A553JX60</accession>
<dbReference type="Pfam" id="PF18164">
    <property type="entry name" value="GNAT_C"/>
    <property type="match status" value="1"/>
</dbReference>
<dbReference type="Proteomes" id="UP000317638">
    <property type="component" value="Unassembled WGS sequence"/>
</dbReference>
<dbReference type="EMBL" id="VKKG01000006">
    <property type="protein sequence ID" value="TRY17035.1"/>
    <property type="molecule type" value="Genomic_DNA"/>
</dbReference>
<protein>
    <submittedName>
        <fullName evidence="3">Uncharacterized protein</fullName>
    </submittedName>
</protein>
<comment type="caution">
    <text evidence="3">The sequence shown here is derived from an EMBL/GenBank/DDBJ whole genome shotgun (WGS) entry which is preliminary data.</text>
</comment>
<feature type="domain" description="GNAT-like C-terminal" evidence="2">
    <location>
        <begin position="138"/>
        <end position="281"/>
    </location>
</feature>
<evidence type="ECO:0000313" key="3">
    <source>
        <dbReference type="EMBL" id="TRY17035.1"/>
    </source>
</evidence>
<dbReference type="RefSeq" id="WP_143939178.1">
    <property type="nucleotide sequence ID" value="NZ_VKKG01000006.1"/>
</dbReference>
<gene>
    <name evidence="3" type="ORF">FOJ82_14385</name>
</gene>
<dbReference type="Pfam" id="PF18082">
    <property type="entry name" value="NAT_N"/>
    <property type="match status" value="1"/>
</dbReference>
<dbReference type="AlphaFoldDB" id="A0A553JX60"/>
<feature type="domain" description="N-acyltransferase N-terminal" evidence="1">
    <location>
        <begin position="4"/>
        <end position="131"/>
    </location>
</feature>
<organism evidence="3 4">
    <name type="scientific">Tessaracoccus rhinocerotis</name>
    <dbReference type="NCBI Taxonomy" id="1689449"/>
    <lineage>
        <taxon>Bacteria</taxon>
        <taxon>Bacillati</taxon>
        <taxon>Actinomycetota</taxon>
        <taxon>Actinomycetes</taxon>
        <taxon>Propionibacteriales</taxon>
        <taxon>Propionibacteriaceae</taxon>
        <taxon>Tessaracoccus</taxon>
    </lineage>
</organism>
<evidence type="ECO:0000259" key="2">
    <source>
        <dbReference type="Pfam" id="PF18164"/>
    </source>
</evidence>
<evidence type="ECO:0000259" key="1">
    <source>
        <dbReference type="Pfam" id="PF18082"/>
    </source>
</evidence>
<evidence type="ECO:0000313" key="4">
    <source>
        <dbReference type="Proteomes" id="UP000317638"/>
    </source>
</evidence>
<name>A0A553JX60_9ACTN</name>
<proteinExistence type="predicted"/>
<dbReference type="Gene3D" id="3.40.630.120">
    <property type="match status" value="1"/>
</dbReference>
<reference evidence="3 4" key="1">
    <citation type="submission" date="2019-07" db="EMBL/GenBank/DDBJ databases">
        <authorList>
            <person name="Zhou L.-Y."/>
        </authorList>
    </citation>
    <scope>NUCLEOTIDE SEQUENCE [LARGE SCALE GENOMIC DNA]</scope>
    <source>
        <strain evidence="3 4">YIM 101269</strain>
    </source>
</reference>
<sequence>MISDLQGRLRRVGVSDEDVAELGVALHEIRTHPRRAELATALRAQVGRILGDDTVFEPTDFELGSVVGAVPLLALLDVCGDVEDHLRGRGMPADVRTATLSEIGRQTTKTRRVRGHAGFQDAAWVERVFRGGFANVERLQFELLRDDSRGEHVLNTHIPAGGQLPPDVVADSLRRGRRVMGDAYPELGPFTTAVCKSWLLDPQLQDLVPGSNLASFAALWELEDSEPGDGEVLFFVFDLPRDSGGRLAELLPRLQPRSSLQRALLDLWRAGGSIRVHRGSLPLP</sequence>